<organism evidence="7 8">
    <name type="scientific">Cladophialophora yegresii CBS 114405</name>
    <dbReference type="NCBI Taxonomy" id="1182544"/>
    <lineage>
        <taxon>Eukaryota</taxon>
        <taxon>Fungi</taxon>
        <taxon>Dikarya</taxon>
        <taxon>Ascomycota</taxon>
        <taxon>Pezizomycotina</taxon>
        <taxon>Eurotiomycetes</taxon>
        <taxon>Chaetothyriomycetidae</taxon>
        <taxon>Chaetothyriales</taxon>
        <taxon>Herpotrichiellaceae</taxon>
        <taxon>Cladophialophora</taxon>
    </lineage>
</organism>
<dbReference type="Gene3D" id="3.10.260.10">
    <property type="entry name" value="Transcription regulator HTH, APSES-type DNA-binding domain"/>
    <property type="match status" value="1"/>
</dbReference>
<dbReference type="STRING" id="1182544.W9VRS7"/>
<dbReference type="GO" id="GO:0003677">
    <property type="term" value="F:DNA binding"/>
    <property type="evidence" value="ECO:0007669"/>
    <property type="project" value="InterPro"/>
</dbReference>
<proteinExistence type="predicted"/>
<dbReference type="InterPro" id="IPR037548">
    <property type="entry name" value="Bqt4"/>
</dbReference>
<dbReference type="FunFam" id="3.10.260.10:FF:000002">
    <property type="entry name" value="APSES transcription factor, putative"/>
    <property type="match status" value="1"/>
</dbReference>
<dbReference type="HOGENOM" id="CLU_030669_0_0_1"/>
<evidence type="ECO:0000313" key="7">
    <source>
        <dbReference type="EMBL" id="EXJ55740.1"/>
    </source>
</evidence>
<evidence type="ECO:0000259" key="6">
    <source>
        <dbReference type="PROSITE" id="PS51299"/>
    </source>
</evidence>
<evidence type="ECO:0000256" key="5">
    <source>
        <dbReference type="SAM" id="MobiDB-lite"/>
    </source>
</evidence>
<dbReference type="InterPro" id="IPR003163">
    <property type="entry name" value="Tscrpt_reg_HTH_APSES-type"/>
</dbReference>
<dbReference type="PANTHER" id="PTHR38044">
    <property type="entry name" value="BOUQUET FORMATION PROTEIN 4"/>
    <property type="match status" value="1"/>
</dbReference>
<feature type="region of interest" description="Disordered" evidence="5">
    <location>
        <begin position="168"/>
        <end position="240"/>
    </location>
</feature>
<dbReference type="SUPFAM" id="SSF54616">
    <property type="entry name" value="DNA-binding domain of Mlu1-box binding protein MBP1"/>
    <property type="match status" value="1"/>
</dbReference>
<keyword evidence="3" id="KW-0183">Conidiation</keyword>
<dbReference type="GO" id="GO:0048315">
    <property type="term" value="P:conidium formation"/>
    <property type="evidence" value="ECO:0007669"/>
    <property type="project" value="UniProtKB-KW"/>
</dbReference>
<dbReference type="VEuPathDB" id="FungiDB:A1O7_08670"/>
<dbReference type="eggNOG" id="ENOG502S0ET">
    <property type="taxonomic scope" value="Eukaryota"/>
</dbReference>
<dbReference type="InterPro" id="IPR036887">
    <property type="entry name" value="HTH_APSES_sf"/>
</dbReference>
<dbReference type="PROSITE" id="PS51299">
    <property type="entry name" value="HTH_APSES"/>
    <property type="match status" value="1"/>
</dbReference>
<dbReference type="Proteomes" id="UP000019473">
    <property type="component" value="Unassembled WGS sequence"/>
</dbReference>
<evidence type="ECO:0000256" key="3">
    <source>
        <dbReference type="ARBA" id="ARBA00023321"/>
    </source>
</evidence>
<keyword evidence="2" id="KW-0749">Sporulation</keyword>
<evidence type="ECO:0000256" key="2">
    <source>
        <dbReference type="ARBA" id="ARBA00022969"/>
    </source>
</evidence>
<dbReference type="GO" id="GO:1990862">
    <property type="term" value="C:nuclear membrane complex Bqt3-Bqt4"/>
    <property type="evidence" value="ECO:0007669"/>
    <property type="project" value="InterPro"/>
</dbReference>
<feature type="region of interest" description="Disordered" evidence="5">
    <location>
        <begin position="274"/>
        <end position="300"/>
    </location>
</feature>
<evidence type="ECO:0000313" key="8">
    <source>
        <dbReference type="Proteomes" id="UP000019473"/>
    </source>
</evidence>
<protein>
    <recommendedName>
        <fullName evidence="1">Cell pattern formation-associated protein stuA</fullName>
    </recommendedName>
    <alternativeName>
        <fullName evidence="4">Stunted protein A</fullName>
    </alternativeName>
</protein>
<feature type="region of interest" description="Disordered" evidence="5">
    <location>
        <begin position="352"/>
        <end position="387"/>
    </location>
</feature>
<dbReference type="AlphaFoldDB" id="W9VRS7"/>
<dbReference type="OrthoDB" id="5346159at2759"/>
<dbReference type="GO" id="GO:0070197">
    <property type="term" value="P:meiotic attachment of telomere to nuclear envelope"/>
    <property type="evidence" value="ECO:0007669"/>
    <property type="project" value="InterPro"/>
</dbReference>
<dbReference type="GeneID" id="19183235"/>
<name>W9VRS7_9EURO</name>
<dbReference type="GO" id="GO:0044820">
    <property type="term" value="P:mitotic telomere tethering at nuclear periphery"/>
    <property type="evidence" value="ECO:0007669"/>
    <property type="project" value="TreeGrafter"/>
</dbReference>
<accession>W9VRS7</accession>
<feature type="domain" description="HTH APSES-type" evidence="6">
    <location>
        <begin position="64"/>
        <end position="177"/>
    </location>
</feature>
<dbReference type="InterPro" id="IPR018004">
    <property type="entry name" value="KilA/APSES_HTH"/>
</dbReference>
<evidence type="ECO:0000256" key="4">
    <source>
        <dbReference type="ARBA" id="ARBA00031907"/>
    </source>
</evidence>
<dbReference type="SMART" id="SM01252">
    <property type="entry name" value="KilA-N"/>
    <property type="match status" value="1"/>
</dbReference>
<sequence length="420" mass="45080">MARSLPAKRNPLIAPGTAPAHEELLGRRRLGKTKLSVKPGQIGTSNATKAENLGHFEYAHLRAPLPEDLTGSEIFASQSNQAHPETYFLMRRSKDGFVSATGMFKIAFPWATHAEEKEERDYLKGLDATSEDEVAGNVWISPDFALELAEEYGLSEWIRALLDPTEITQTPSSTKKPIAAPPKFDLPDLPSSKTKGPASTKGPRSRRTRSVSPSKVVGTPARAKASPRKRQTKAQKEANIAHAEAASASLQSALDDAASVAQSVLDDAASVSVAGTDSKLASPETTILPSPPTTSVESDTVKVEVDQTVETEGNTQITHTNVIVEMPAGSPELPLPEDTEKMLETARKMVEEAKALESSPKISKKRKAAEADPSDIDAELPAQPAKKARVLEEKLKREKVRTRAVLGVTATLAIAYVSSA</sequence>
<dbReference type="RefSeq" id="XP_007760850.1">
    <property type="nucleotide sequence ID" value="XM_007762660.1"/>
</dbReference>
<keyword evidence="8" id="KW-1185">Reference proteome</keyword>
<gene>
    <name evidence="7" type="ORF">A1O7_08670</name>
</gene>
<dbReference type="EMBL" id="AMGW01000006">
    <property type="protein sequence ID" value="EXJ55740.1"/>
    <property type="molecule type" value="Genomic_DNA"/>
</dbReference>
<dbReference type="PANTHER" id="PTHR38044:SF1">
    <property type="entry name" value="BOUQUET FORMATION PROTEIN 4"/>
    <property type="match status" value="1"/>
</dbReference>
<comment type="caution">
    <text evidence="7">The sequence shown here is derived from an EMBL/GenBank/DDBJ whole genome shotgun (WGS) entry which is preliminary data.</text>
</comment>
<reference evidence="7 8" key="1">
    <citation type="submission" date="2013-03" db="EMBL/GenBank/DDBJ databases">
        <title>The Genome Sequence of Cladophialophora yegresii CBS 114405.</title>
        <authorList>
            <consortium name="The Broad Institute Genomics Platform"/>
            <person name="Cuomo C."/>
            <person name="de Hoog S."/>
            <person name="Gorbushina A."/>
            <person name="Walker B."/>
            <person name="Young S.K."/>
            <person name="Zeng Q."/>
            <person name="Gargeya S."/>
            <person name="Fitzgerald M."/>
            <person name="Haas B."/>
            <person name="Abouelleil A."/>
            <person name="Allen A.W."/>
            <person name="Alvarado L."/>
            <person name="Arachchi H.M."/>
            <person name="Berlin A.M."/>
            <person name="Chapman S.B."/>
            <person name="Gainer-Dewar J."/>
            <person name="Goldberg J."/>
            <person name="Griggs A."/>
            <person name="Gujja S."/>
            <person name="Hansen M."/>
            <person name="Howarth C."/>
            <person name="Imamovic A."/>
            <person name="Ireland A."/>
            <person name="Larimer J."/>
            <person name="McCowan C."/>
            <person name="Murphy C."/>
            <person name="Pearson M."/>
            <person name="Poon T.W."/>
            <person name="Priest M."/>
            <person name="Roberts A."/>
            <person name="Saif S."/>
            <person name="Shea T."/>
            <person name="Sisk P."/>
            <person name="Sykes S."/>
            <person name="Wortman J."/>
            <person name="Nusbaum C."/>
            <person name="Birren B."/>
        </authorList>
    </citation>
    <scope>NUCLEOTIDE SEQUENCE [LARGE SCALE GENOMIC DNA]</scope>
    <source>
        <strain evidence="7 8">CBS 114405</strain>
    </source>
</reference>
<feature type="compositionally biased region" description="Polar residues" evidence="5">
    <location>
        <begin position="283"/>
        <end position="298"/>
    </location>
</feature>
<dbReference type="GO" id="GO:0030435">
    <property type="term" value="P:sporulation resulting in formation of a cellular spore"/>
    <property type="evidence" value="ECO:0007669"/>
    <property type="project" value="UniProtKB-KW"/>
</dbReference>
<evidence type="ECO:0000256" key="1">
    <source>
        <dbReference type="ARBA" id="ARBA00019309"/>
    </source>
</evidence>